<dbReference type="InterPro" id="IPR006620">
    <property type="entry name" value="Pro_4_hyd_alph"/>
</dbReference>
<keyword evidence="2" id="KW-0479">Metal-binding</keyword>
<dbReference type="PANTHER" id="PTHR12907">
    <property type="entry name" value="EGL NINE HOMOLOG-RELATED"/>
    <property type="match status" value="1"/>
</dbReference>
<organism evidence="8 9">
    <name type="scientific">Alkanindiges illinoisensis</name>
    <dbReference type="NCBI Taxonomy" id="197183"/>
    <lineage>
        <taxon>Bacteria</taxon>
        <taxon>Pseudomonadati</taxon>
        <taxon>Pseudomonadota</taxon>
        <taxon>Gammaproteobacteria</taxon>
        <taxon>Moraxellales</taxon>
        <taxon>Moraxellaceae</taxon>
        <taxon>Alkanindiges</taxon>
    </lineage>
</organism>
<protein>
    <submittedName>
        <fullName evidence="8">2OG-Fe(II) oxygenase</fullName>
    </submittedName>
</protein>
<feature type="domain" description="Fe2OG dioxygenase" evidence="7">
    <location>
        <begin position="100"/>
        <end position="215"/>
    </location>
</feature>
<dbReference type="InterPro" id="IPR005123">
    <property type="entry name" value="Oxoglu/Fe-dep_dioxygenase_dom"/>
</dbReference>
<dbReference type="AlphaFoldDB" id="A0A4Y7XG64"/>
<keyword evidence="9" id="KW-1185">Reference proteome</keyword>
<dbReference type="GO" id="GO:0008198">
    <property type="term" value="F:ferrous iron binding"/>
    <property type="evidence" value="ECO:0007669"/>
    <property type="project" value="TreeGrafter"/>
</dbReference>
<dbReference type="SMART" id="SM00702">
    <property type="entry name" value="P4Hc"/>
    <property type="match status" value="1"/>
</dbReference>
<evidence type="ECO:0000259" key="7">
    <source>
        <dbReference type="PROSITE" id="PS51471"/>
    </source>
</evidence>
<accession>A0A4Y7XG64</accession>
<dbReference type="GO" id="GO:0071456">
    <property type="term" value="P:cellular response to hypoxia"/>
    <property type="evidence" value="ECO:0007669"/>
    <property type="project" value="TreeGrafter"/>
</dbReference>
<dbReference type="PROSITE" id="PS51471">
    <property type="entry name" value="FE2OG_OXY"/>
    <property type="match status" value="1"/>
</dbReference>
<dbReference type="STRING" id="1120977.GCA_000619845_02819"/>
<keyword evidence="5" id="KW-0560">Oxidoreductase</keyword>
<dbReference type="EMBL" id="SNTY01000010">
    <property type="protein sequence ID" value="TEU30238.1"/>
    <property type="molecule type" value="Genomic_DNA"/>
</dbReference>
<dbReference type="GO" id="GO:0031418">
    <property type="term" value="F:L-ascorbic acid binding"/>
    <property type="evidence" value="ECO:0007669"/>
    <property type="project" value="UniProtKB-KW"/>
</dbReference>
<proteinExistence type="predicted"/>
<evidence type="ECO:0000313" key="8">
    <source>
        <dbReference type="EMBL" id="TEU30238.1"/>
    </source>
</evidence>
<dbReference type="PANTHER" id="PTHR12907:SF26">
    <property type="entry name" value="HIF PROLYL HYDROXYLASE, ISOFORM C"/>
    <property type="match status" value="1"/>
</dbReference>
<dbReference type="InterPro" id="IPR044862">
    <property type="entry name" value="Pro_4_hyd_alph_FE2OG_OXY"/>
</dbReference>
<evidence type="ECO:0000256" key="1">
    <source>
        <dbReference type="ARBA" id="ARBA00001961"/>
    </source>
</evidence>
<comment type="cofactor">
    <cofactor evidence="1">
        <name>L-ascorbate</name>
        <dbReference type="ChEBI" id="CHEBI:38290"/>
    </cofactor>
</comment>
<sequence length="220" mass="25419">MHTINHLEQADYWLSDPNLHALVEQGFCIIENACPAALFEALMQESMQLQAEFQQAKIAQGGLNQAIRGDTTRWLQPEDSAGKRYLALLEKLGSNLNQQLYSGIRRVEAHYAAYAVGDFYKLHRDNPVSNDFHITNRLHATTLTQQQSRVISTVFYLNPVWQPGWHGELHLQDNQQQWHNILPMPNRLVIFQSNLLHEVCPATHERRSIAGWLRRDELLF</sequence>
<gene>
    <name evidence="8" type="ORF">E2B99_02540</name>
</gene>
<evidence type="ECO:0000256" key="5">
    <source>
        <dbReference type="ARBA" id="ARBA00023002"/>
    </source>
</evidence>
<evidence type="ECO:0000256" key="6">
    <source>
        <dbReference type="ARBA" id="ARBA00023004"/>
    </source>
</evidence>
<keyword evidence="4" id="KW-0223">Dioxygenase</keyword>
<comment type="caution">
    <text evidence="8">The sequence shown here is derived from an EMBL/GenBank/DDBJ whole genome shotgun (WGS) entry which is preliminary data.</text>
</comment>
<dbReference type="Gene3D" id="2.60.120.620">
    <property type="entry name" value="q2cbj1_9rhob like domain"/>
    <property type="match status" value="1"/>
</dbReference>
<dbReference type="RefSeq" id="WP_134243421.1">
    <property type="nucleotide sequence ID" value="NZ_SNTY01000010.1"/>
</dbReference>
<reference evidence="8 9" key="1">
    <citation type="submission" date="2019-03" db="EMBL/GenBank/DDBJ databases">
        <title>Alkanindiges illinoisensis: a potential pathogenic isolated from ascites of a gastric cancer patient with abdominal metastasis.</title>
        <authorList>
            <person name="Hu X."/>
            <person name="Yang B."/>
            <person name="Yan X."/>
            <person name="Lin L."/>
            <person name="Zhao H."/>
            <person name="Zhou F."/>
            <person name="Su B."/>
            <person name="Chen J."/>
            <person name="Rui Y."/>
            <person name="Wang Q."/>
            <person name="Zheng L."/>
        </authorList>
    </citation>
    <scope>NUCLEOTIDE SEQUENCE [LARGE SCALE GENOMIC DNA]</scope>
    <source>
        <strain evidence="8 9">NFYY 23406</strain>
    </source>
</reference>
<dbReference type="Proteomes" id="UP000297834">
    <property type="component" value="Unassembled WGS sequence"/>
</dbReference>
<evidence type="ECO:0000256" key="4">
    <source>
        <dbReference type="ARBA" id="ARBA00022964"/>
    </source>
</evidence>
<dbReference type="InterPro" id="IPR051559">
    <property type="entry name" value="HIF_prolyl_hydroxylases"/>
</dbReference>
<name>A0A4Y7XG64_9GAMM</name>
<dbReference type="Pfam" id="PF13640">
    <property type="entry name" value="2OG-FeII_Oxy_3"/>
    <property type="match status" value="1"/>
</dbReference>
<evidence type="ECO:0000256" key="3">
    <source>
        <dbReference type="ARBA" id="ARBA00022896"/>
    </source>
</evidence>
<dbReference type="GO" id="GO:0031543">
    <property type="term" value="F:peptidyl-proline dioxygenase activity"/>
    <property type="evidence" value="ECO:0007669"/>
    <property type="project" value="TreeGrafter"/>
</dbReference>
<keyword evidence="6" id="KW-0408">Iron</keyword>
<keyword evidence="3" id="KW-0847">Vitamin C</keyword>
<dbReference type="OrthoDB" id="9783171at2"/>
<evidence type="ECO:0000313" key="9">
    <source>
        <dbReference type="Proteomes" id="UP000297834"/>
    </source>
</evidence>
<evidence type="ECO:0000256" key="2">
    <source>
        <dbReference type="ARBA" id="ARBA00022723"/>
    </source>
</evidence>